<keyword evidence="2" id="KW-0472">Membrane</keyword>
<sequence>MKRLFKFLIAAGVTVALLLIFYFFYPHVWGEIVYPLDYKDSIRKYSKERDLQPNFVCALIYTESHFNADSTSGAGARGLMQIMPATGGSIAEELGDKNYSADSLYDPDTNIRYGTWYIKGLLDKYNGDKDLALAAYNAGVPRADRWKDDQTPLPYETVFFVQKVKGTEDMYNKVYGAWTAEPEVKKPNPFYQGIQNFGSFVKGLILGQ</sequence>
<dbReference type="PROSITE" id="PS00922">
    <property type="entry name" value="TRANSGLYCOSYLASE"/>
    <property type="match status" value="1"/>
</dbReference>
<feature type="domain" description="Transglycosylase SLT" evidence="3">
    <location>
        <begin position="41"/>
        <end position="150"/>
    </location>
</feature>
<dbReference type="GO" id="GO:0008933">
    <property type="term" value="F:peptidoglycan lytic transglycosylase activity"/>
    <property type="evidence" value="ECO:0007669"/>
    <property type="project" value="InterPro"/>
</dbReference>
<feature type="transmembrane region" description="Helical" evidence="2">
    <location>
        <begin position="7"/>
        <end position="25"/>
    </location>
</feature>
<dbReference type="PANTHER" id="PTHR37423:SF2">
    <property type="entry name" value="MEMBRANE-BOUND LYTIC MUREIN TRANSGLYCOSYLASE C"/>
    <property type="match status" value="1"/>
</dbReference>
<name>A0A1F5DN38_9BACT</name>
<dbReference type="GO" id="GO:0000270">
    <property type="term" value="P:peptidoglycan metabolic process"/>
    <property type="evidence" value="ECO:0007669"/>
    <property type="project" value="InterPro"/>
</dbReference>
<evidence type="ECO:0000313" key="4">
    <source>
        <dbReference type="EMBL" id="OGD56460.1"/>
    </source>
</evidence>
<dbReference type="EMBL" id="MEZT01000020">
    <property type="protein sequence ID" value="OGD56460.1"/>
    <property type="molecule type" value="Genomic_DNA"/>
</dbReference>
<evidence type="ECO:0000259" key="3">
    <source>
        <dbReference type="Pfam" id="PF01464"/>
    </source>
</evidence>
<evidence type="ECO:0000256" key="2">
    <source>
        <dbReference type="SAM" id="Phobius"/>
    </source>
</evidence>
<dbReference type="SUPFAM" id="SSF53955">
    <property type="entry name" value="Lysozyme-like"/>
    <property type="match status" value="1"/>
</dbReference>
<accession>A0A1F5DN38</accession>
<organism evidence="4 5">
    <name type="scientific">Candidatus Berkelbacteria bacterium RBG_13_40_8</name>
    <dbReference type="NCBI Taxonomy" id="1797467"/>
    <lineage>
        <taxon>Bacteria</taxon>
        <taxon>Candidatus Berkelbacteria</taxon>
    </lineage>
</organism>
<dbReference type="AlphaFoldDB" id="A0A1F5DN38"/>
<dbReference type="CDD" id="cd16896">
    <property type="entry name" value="LT_Slt70-like"/>
    <property type="match status" value="1"/>
</dbReference>
<dbReference type="GO" id="GO:0016020">
    <property type="term" value="C:membrane"/>
    <property type="evidence" value="ECO:0007669"/>
    <property type="project" value="InterPro"/>
</dbReference>
<evidence type="ECO:0000313" key="5">
    <source>
        <dbReference type="Proteomes" id="UP000178764"/>
    </source>
</evidence>
<comment type="caution">
    <text evidence="4">The sequence shown here is derived from an EMBL/GenBank/DDBJ whole genome shotgun (WGS) entry which is preliminary data.</text>
</comment>
<dbReference type="InterPro" id="IPR008258">
    <property type="entry name" value="Transglycosylase_SLT_dom_1"/>
</dbReference>
<proteinExistence type="inferred from homology"/>
<dbReference type="Proteomes" id="UP000178764">
    <property type="component" value="Unassembled WGS sequence"/>
</dbReference>
<comment type="similarity">
    <text evidence="1">Belongs to the transglycosylase Slt family.</text>
</comment>
<dbReference type="PANTHER" id="PTHR37423">
    <property type="entry name" value="SOLUBLE LYTIC MUREIN TRANSGLYCOSYLASE-RELATED"/>
    <property type="match status" value="1"/>
</dbReference>
<protein>
    <recommendedName>
        <fullName evidence="3">Transglycosylase SLT domain-containing protein</fullName>
    </recommendedName>
</protein>
<gene>
    <name evidence="4" type="ORF">A2V71_03700</name>
</gene>
<keyword evidence="2" id="KW-0812">Transmembrane</keyword>
<keyword evidence="2" id="KW-1133">Transmembrane helix</keyword>
<reference evidence="4 5" key="1">
    <citation type="journal article" date="2016" name="Nat. Commun.">
        <title>Thousands of microbial genomes shed light on interconnected biogeochemical processes in an aquifer system.</title>
        <authorList>
            <person name="Anantharaman K."/>
            <person name="Brown C.T."/>
            <person name="Hug L.A."/>
            <person name="Sharon I."/>
            <person name="Castelle C.J."/>
            <person name="Probst A.J."/>
            <person name="Thomas B.C."/>
            <person name="Singh A."/>
            <person name="Wilkins M.J."/>
            <person name="Karaoz U."/>
            <person name="Brodie E.L."/>
            <person name="Williams K.H."/>
            <person name="Hubbard S.S."/>
            <person name="Banfield J.F."/>
        </authorList>
    </citation>
    <scope>NUCLEOTIDE SEQUENCE [LARGE SCALE GENOMIC DNA]</scope>
</reference>
<dbReference type="Gene3D" id="1.10.530.10">
    <property type="match status" value="1"/>
</dbReference>
<dbReference type="InterPro" id="IPR000189">
    <property type="entry name" value="Transglyc_AS"/>
</dbReference>
<dbReference type="Pfam" id="PF01464">
    <property type="entry name" value="SLT"/>
    <property type="match status" value="1"/>
</dbReference>
<dbReference type="InterPro" id="IPR023346">
    <property type="entry name" value="Lysozyme-like_dom_sf"/>
</dbReference>
<evidence type="ECO:0000256" key="1">
    <source>
        <dbReference type="ARBA" id="ARBA00007734"/>
    </source>
</evidence>